<evidence type="ECO:0000256" key="4">
    <source>
        <dbReference type="ARBA" id="ARBA00022692"/>
    </source>
</evidence>
<comment type="caution">
    <text evidence="9">The sequence shown here is derived from an EMBL/GenBank/DDBJ whole genome shotgun (WGS) entry which is preliminary data.</text>
</comment>
<dbReference type="PROSITE" id="PS50928">
    <property type="entry name" value="ABC_TM1"/>
    <property type="match status" value="1"/>
</dbReference>
<dbReference type="Pfam" id="PF00528">
    <property type="entry name" value="BPD_transp_1"/>
    <property type="match status" value="1"/>
</dbReference>
<dbReference type="CDD" id="cd06261">
    <property type="entry name" value="TM_PBP2"/>
    <property type="match status" value="1"/>
</dbReference>
<reference evidence="9 10" key="1">
    <citation type="submission" date="2024-06" db="EMBL/GenBank/DDBJ databases">
        <title>Sorghum-associated microbial communities from plants grown in Nebraska, USA.</title>
        <authorList>
            <person name="Schachtman D."/>
        </authorList>
    </citation>
    <scope>NUCLEOTIDE SEQUENCE [LARGE SCALE GENOMIC DNA]</scope>
    <source>
        <strain evidence="9 10">3552</strain>
    </source>
</reference>
<evidence type="ECO:0000256" key="2">
    <source>
        <dbReference type="ARBA" id="ARBA00022448"/>
    </source>
</evidence>
<proteinExistence type="inferred from homology"/>
<evidence type="ECO:0000256" key="1">
    <source>
        <dbReference type="ARBA" id="ARBA00004651"/>
    </source>
</evidence>
<evidence type="ECO:0000313" key="10">
    <source>
        <dbReference type="Proteomes" id="UP001549307"/>
    </source>
</evidence>
<feature type="transmembrane region" description="Helical" evidence="7">
    <location>
        <begin position="230"/>
        <end position="250"/>
    </location>
</feature>
<dbReference type="InterPro" id="IPR035906">
    <property type="entry name" value="MetI-like_sf"/>
</dbReference>
<dbReference type="EMBL" id="JBEPSN010000001">
    <property type="protein sequence ID" value="MET4538378.1"/>
    <property type="molecule type" value="Genomic_DNA"/>
</dbReference>
<feature type="transmembrane region" description="Helical" evidence="7">
    <location>
        <begin position="284"/>
        <end position="305"/>
    </location>
</feature>
<evidence type="ECO:0000256" key="7">
    <source>
        <dbReference type="RuleBase" id="RU363032"/>
    </source>
</evidence>
<dbReference type="SUPFAM" id="SSF161098">
    <property type="entry name" value="MetI-like"/>
    <property type="match status" value="1"/>
</dbReference>
<accession>A0ABV2P0X1</accession>
<evidence type="ECO:0000313" key="9">
    <source>
        <dbReference type="EMBL" id="MET4538378.1"/>
    </source>
</evidence>
<feature type="domain" description="ABC transmembrane type-1" evidence="8">
    <location>
        <begin position="88"/>
        <end position="302"/>
    </location>
</feature>
<evidence type="ECO:0000256" key="3">
    <source>
        <dbReference type="ARBA" id="ARBA00022475"/>
    </source>
</evidence>
<keyword evidence="6 7" id="KW-0472">Membrane</keyword>
<dbReference type="InterPro" id="IPR051393">
    <property type="entry name" value="ABC_transporter_permease"/>
</dbReference>
<dbReference type="Gene3D" id="1.10.3720.10">
    <property type="entry name" value="MetI-like"/>
    <property type="match status" value="1"/>
</dbReference>
<organism evidence="9 10">
    <name type="scientific">Arthrobacter bambusae</name>
    <dbReference type="NCBI Taxonomy" id="1338426"/>
    <lineage>
        <taxon>Bacteria</taxon>
        <taxon>Bacillati</taxon>
        <taxon>Actinomycetota</taxon>
        <taxon>Actinomycetes</taxon>
        <taxon>Micrococcales</taxon>
        <taxon>Micrococcaceae</taxon>
        <taxon>Arthrobacter</taxon>
    </lineage>
</organism>
<keyword evidence="3" id="KW-1003">Cell membrane</keyword>
<keyword evidence="9" id="KW-0762">Sugar transport</keyword>
<keyword evidence="4 7" id="KW-0812">Transmembrane</keyword>
<keyword evidence="10" id="KW-1185">Reference proteome</keyword>
<gene>
    <name evidence="9" type="ORF">ABIE37_000133</name>
</gene>
<sequence length="312" mass="33652">MTTQTNLAPTARPPRAARGGIRPSRQNVIGWLFLMPAIVLIGVFTITPFAQAILLSFQSWDGVSAESPWVGFENYEFVAGDPIFWASMRNVLFFGVIGFVLGNGIALGMALAVNRVAKGKTFFRTVFYLPGVLSVVVVGLLFSFILAPGSGVLNRLLELAGLGVLAQNWLGEPAIALPAVAAVFIWFHWGFGFLLFLAGLQDIPKELYEAAELDGAKAWAQFRYVTWPQLAPVSSIVSLLTLLAALQIFGTVQVLTNGGPGYHTMVPTLAIFNEAFVNWRYGSAAAMSVIFGGALVLLSILQLAITGRRSRT</sequence>
<feature type="transmembrane region" description="Helical" evidence="7">
    <location>
        <begin position="28"/>
        <end position="50"/>
    </location>
</feature>
<dbReference type="PANTHER" id="PTHR30193:SF37">
    <property type="entry name" value="INNER MEMBRANE ABC TRANSPORTER PERMEASE PROTEIN YCJO"/>
    <property type="match status" value="1"/>
</dbReference>
<feature type="transmembrane region" description="Helical" evidence="7">
    <location>
        <begin position="91"/>
        <end position="113"/>
    </location>
</feature>
<dbReference type="Proteomes" id="UP001549307">
    <property type="component" value="Unassembled WGS sequence"/>
</dbReference>
<evidence type="ECO:0000256" key="6">
    <source>
        <dbReference type="ARBA" id="ARBA00023136"/>
    </source>
</evidence>
<dbReference type="PANTHER" id="PTHR30193">
    <property type="entry name" value="ABC TRANSPORTER PERMEASE PROTEIN"/>
    <property type="match status" value="1"/>
</dbReference>
<evidence type="ECO:0000259" key="8">
    <source>
        <dbReference type="PROSITE" id="PS50928"/>
    </source>
</evidence>
<keyword evidence="5 7" id="KW-1133">Transmembrane helix</keyword>
<dbReference type="InterPro" id="IPR000515">
    <property type="entry name" value="MetI-like"/>
</dbReference>
<comment type="similarity">
    <text evidence="7">Belongs to the binding-protein-dependent transport system permease family.</text>
</comment>
<comment type="subcellular location">
    <subcellularLocation>
        <location evidence="1 7">Cell membrane</location>
        <topology evidence="1 7">Multi-pass membrane protein</topology>
    </subcellularLocation>
</comment>
<feature type="transmembrane region" description="Helical" evidence="7">
    <location>
        <begin position="175"/>
        <end position="198"/>
    </location>
</feature>
<protein>
    <submittedName>
        <fullName evidence="9">ABC-type sugar transport system permease subunit</fullName>
    </submittedName>
</protein>
<evidence type="ECO:0000256" key="5">
    <source>
        <dbReference type="ARBA" id="ARBA00022989"/>
    </source>
</evidence>
<feature type="transmembrane region" description="Helical" evidence="7">
    <location>
        <begin position="125"/>
        <end position="147"/>
    </location>
</feature>
<keyword evidence="2 7" id="KW-0813">Transport</keyword>
<name>A0ABV2P0X1_9MICC</name>